<evidence type="ECO:0000313" key="1">
    <source>
        <dbReference type="EMBL" id="SOQ11880.1"/>
    </source>
</evidence>
<accession>A0AB38EH84</accession>
<name>A0AB38EH84_9PSED</name>
<evidence type="ECO:0000313" key="2">
    <source>
        <dbReference type="Proteomes" id="UP000237580"/>
    </source>
</evidence>
<proteinExistence type="predicted"/>
<comment type="caution">
    <text evidence="1">The sequence shown here is derived from an EMBL/GenBank/DDBJ whole genome shotgun (WGS) entry which is preliminary data.</text>
</comment>
<sequence>MADELLHRRSSNFQDEYVDKFTPVAMSWNGSERMHVTFGRDSLEVLKEQIVPDPEDNRRAILANPHVAGYRNDVVALMMPLDVAEKLGHELLRMVGQAKKRAESGGAQ</sequence>
<organism evidence="1 2">
    <name type="scientific">Pseudomonas syringae pv. persicae</name>
    <dbReference type="NCBI Taxonomy" id="237306"/>
    <lineage>
        <taxon>Bacteria</taxon>
        <taxon>Pseudomonadati</taxon>
        <taxon>Pseudomonadota</taxon>
        <taxon>Gammaproteobacteria</taxon>
        <taxon>Pseudomonadales</taxon>
        <taxon>Pseudomonadaceae</taxon>
        <taxon>Pseudomonas</taxon>
    </lineage>
</organism>
<reference evidence="1 2" key="1">
    <citation type="submission" date="2017-11" db="EMBL/GenBank/DDBJ databases">
        <authorList>
            <person name="Blom J."/>
        </authorList>
    </citation>
    <scope>NUCLEOTIDE SEQUENCE [LARGE SCALE GENOMIC DNA]</scope>
    <source>
        <strain evidence="1">NCPPB 2254</strain>
    </source>
</reference>
<dbReference type="Proteomes" id="UP000237580">
    <property type="component" value="Unassembled WGS sequence"/>
</dbReference>
<dbReference type="RefSeq" id="WP_060412328.1">
    <property type="nucleotide sequence ID" value="NZ_ODAL01000080.1"/>
</dbReference>
<protein>
    <submittedName>
        <fullName evidence="1">Uncharacterized protein</fullName>
    </submittedName>
</protein>
<gene>
    <name evidence="1" type="ORF">NCPPB2254_03592</name>
</gene>
<dbReference type="AlphaFoldDB" id="A0AB38EH84"/>
<dbReference type="EMBL" id="ODAM01000094">
    <property type="protein sequence ID" value="SOQ11880.1"/>
    <property type="molecule type" value="Genomic_DNA"/>
</dbReference>